<comment type="similarity">
    <text evidence="1">Belongs to the peptidase C56 family.</text>
</comment>
<protein>
    <recommendedName>
        <fullName evidence="1">Glyoxalase</fullName>
    </recommendedName>
</protein>
<dbReference type="InterPro" id="IPR029062">
    <property type="entry name" value="Class_I_gatase-like"/>
</dbReference>
<proteinExistence type="inferred from homology"/>
<dbReference type="PANTHER" id="PTHR10224">
    <property type="entry name" value="ES1 PROTEIN HOMOLOG, MITOCHONDRIAL"/>
    <property type="match status" value="1"/>
</dbReference>
<dbReference type="PIRSF" id="PIRSF006320">
    <property type="entry name" value="Elb2"/>
    <property type="match status" value="1"/>
</dbReference>
<dbReference type="CDD" id="cd03133">
    <property type="entry name" value="GATase1_ES1"/>
    <property type="match status" value="1"/>
</dbReference>
<comment type="caution">
    <text evidence="2">The sequence shown here is derived from an EMBL/GenBank/DDBJ whole genome shotgun (WGS) entry which is preliminary data.</text>
</comment>
<dbReference type="EMBL" id="BAABJZ010000013">
    <property type="protein sequence ID" value="GAA4878589.1"/>
    <property type="molecule type" value="Genomic_DNA"/>
</dbReference>
<organism evidence="2 3">
    <name type="scientific">Ferrimonas pelagia</name>
    <dbReference type="NCBI Taxonomy" id="1177826"/>
    <lineage>
        <taxon>Bacteria</taxon>
        <taxon>Pseudomonadati</taxon>
        <taxon>Pseudomonadota</taxon>
        <taxon>Gammaproteobacteria</taxon>
        <taxon>Alteromonadales</taxon>
        <taxon>Ferrimonadaceae</taxon>
        <taxon>Ferrimonas</taxon>
    </lineage>
</organism>
<dbReference type="PANTHER" id="PTHR10224:SF12">
    <property type="entry name" value="GLYOXALASE ELBB"/>
    <property type="match status" value="1"/>
</dbReference>
<keyword evidence="1" id="KW-0456">Lyase</keyword>
<comment type="catalytic activity">
    <reaction evidence="1">
        <text>glyoxal + H2O = glycolate + H(+)</text>
        <dbReference type="Rhea" id="RHEA:51672"/>
        <dbReference type="ChEBI" id="CHEBI:15377"/>
        <dbReference type="ChEBI" id="CHEBI:15378"/>
        <dbReference type="ChEBI" id="CHEBI:29805"/>
        <dbReference type="ChEBI" id="CHEBI:34779"/>
    </reaction>
</comment>
<sequence>MKKIAVILSGSGVFDGSEIHEAVLTLLALARAGAQVQCFAPDRPQMHVVNHLTGEVEADDTRNILVEAARIARGEILPLSALDATEFDGLILPGGFGAAKNLCDFAVAGTECQVADDMMLAARQFIEAGKPSGYLCIAPIMLPKIAGKGVKGTIGTDGETAQAFNLMGGEHRSCPVDQIAVDEARKIVSSPAYMLAGNLLEAEASINALVTRVLEWID</sequence>
<accession>A0ABP9EGM5</accession>
<gene>
    <name evidence="2" type="primary">elbB</name>
    <name evidence="2" type="ORF">GCM10023333_10290</name>
</gene>
<reference evidence="3" key="1">
    <citation type="journal article" date="2019" name="Int. J. Syst. Evol. Microbiol.">
        <title>The Global Catalogue of Microorganisms (GCM) 10K type strain sequencing project: providing services to taxonomists for standard genome sequencing and annotation.</title>
        <authorList>
            <consortium name="The Broad Institute Genomics Platform"/>
            <consortium name="The Broad Institute Genome Sequencing Center for Infectious Disease"/>
            <person name="Wu L."/>
            <person name="Ma J."/>
        </authorList>
    </citation>
    <scope>NUCLEOTIDE SEQUENCE [LARGE SCALE GENOMIC DNA]</scope>
    <source>
        <strain evidence="3">JCM 18401</strain>
    </source>
</reference>
<dbReference type="InterPro" id="IPR026041">
    <property type="entry name" value="ElbB"/>
</dbReference>
<dbReference type="Gene3D" id="3.40.50.880">
    <property type="match status" value="1"/>
</dbReference>
<evidence type="ECO:0000313" key="3">
    <source>
        <dbReference type="Proteomes" id="UP001499988"/>
    </source>
</evidence>
<evidence type="ECO:0000313" key="2">
    <source>
        <dbReference type="EMBL" id="GAA4878589.1"/>
    </source>
</evidence>
<comment type="function">
    <text evidence="1">Displays glyoxalase activity, catalyzing the conversion of glyoxal to glycolate.</text>
</comment>
<dbReference type="RefSeq" id="WP_345334085.1">
    <property type="nucleotide sequence ID" value="NZ_BAABJZ010000013.1"/>
</dbReference>
<dbReference type="NCBIfam" id="NF008747">
    <property type="entry name" value="PRK11780.1"/>
    <property type="match status" value="1"/>
</dbReference>
<dbReference type="SUPFAM" id="SSF52317">
    <property type="entry name" value="Class I glutamine amidotransferase-like"/>
    <property type="match status" value="1"/>
</dbReference>
<name>A0ABP9EGM5_9GAMM</name>
<dbReference type="Proteomes" id="UP001499988">
    <property type="component" value="Unassembled WGS sequence"/>
</dbReference>
<evidence type="ECO:0000256" key="1">
    <source>
        <dbReference type="PIRNR" id="PIRNR006320"/>
    </source>
</evidence>
<keyword evidence="3" id="KW-1185">Reference proteome</keyword>